<protein>
    <submittedName>
        <fullName evidence="1">Uncharacterized protein</fullName>
    </submittedName>
</protein>
<dbReference type="AlphaFoldDB" id="A0A6N2ZI16"/>
<dbReference type="RefSeq" id="WP_021840150.1">
    <property type="nucleotide sequence ID" value="NZ_CACRUX010000013.1"/>
</dbReference>
<organism evidence="1">
    <name type="scientific">Veillonella ratti</name>
    <dbReference type="NCBI Taxonomy" id="103892"/>
    <lineage>
        <taxon>Bacteria</taxon>
        <taxon>Bacillati</taxon>
        <taxon>Bacillota</taxon>
        <taxon>Negativicutes</taxon>
        <taxon>Veillonellales</taxon>
        <taxon>Veillonellaceae</taxon>
        <taxon>Veillonella</taxon>
    </lineage>
</organism>
<evidence type="ECO:0000313" key="1">
    <source>
        <dbReference type="EMBL" id="VYT77526.1"/>
    </source>
</evidence>
<reference evidence="1" key="1">
    <citation type="submission" date="2019-11" db="EMBL/GenBank/DDBJ databases">
        <authorList>
            <person name="Feng L."/>
        </authorList>
    </citation>
    <scope>NUCLEOTIDE SEQUENCE</scope>
    <source>
        <strain evidence="1">VrattiLFYP33</strain>
    </source>
</reference>
<proteinExistence type="predicted"/>
<dbReference type="EMBL" id="CACRUX010000013">
    <property type="protein sequence ID" value="VYT77526.1"/>
    <property type="molecule type" value="Genomic_DNA"/>
</dbReference>
<gene>
    <name evidence="1" type="ORF">VRLFYP33_00499</name>
</gene>
<sequence>MDNSLYEYKAFTLIEGLGELYTKYLYRVSTSDLDSETKQTFIDKIKSEKRNLNFKTLDTVEKLDLAEANFNQLKKQLDGLNISL</sequence>
<name>A0A6N2ZI16_9FIRM</name>
<accession>A0A6N2ZI16</accession>